<reference evidence="10 11" key="1">
    <citation type="journal article" date="2016" name="Nat. Commun.">
        <title>Thousands of microbial genomes shed light on interconnected biogeochemical processes in an aquifer system.</title>
        <authorList>
            <person name="Anantharaman K."/>
            <person name="Brown C.T."/>
            <person name="Hug L.A."/>
            <person name="Sharon I."/>
            <person name="Castelle C.J."/>
            <person name="Probst A.J."/>
            <person name="Thomas B.C."/>
            <person name="Singh A."/>
            <person name="Wilkins M.J."/>
            <person name="Karaoz U."/>
            <person name="Brodie E.L."/>
            <person name="Williams K.H."/>
            <person name="Hubbard S.S."/>
            <person name="Banfield J.F."/>
        </authorList>
    </citation>
    <scope>NUCLEOTIDE SEQUENCE [LARGE SCALE GENOMIC DNA]</scope>
</reference>
<dbReference type="EMBL" id="MHNF01000029">
    <property type="protein sequence ID" value="OGZ40595.1"/>
    <property type="molecule type" value="Genomic_DNA"/>
</dbReference>
<dbReference type="GO" id="GO:0005886">
    <property type="term" value="C:plasma membrane"/>
    <property type="evidence" value="ECO:0007669"/>
    <property type="project" value="UniProtKB-SubCell"/>
</dbReference>
<feature type="transmembrane region" description="Helical" evidence="8">
    <location>
        <begin position="174"/>
        <end position="195"/>
    </location>
</feature>
<evidence type="ECO:0000313" key="11">
    <source>
        <dbReference type="Proteomes" id="UP000177126"/>
    </source>
</evidence>
<keyword evidence="6 8" id="KW-1133">Transmembrane helix</keyword>
<proteinExistence type="inferred from homology"/>
<comment type="caution">
    <text evidence="10">The sequence shown here is derived from an EMBL/GenBank/DDBJ whole genome shotgun (WGS) entry which is preliminary data.</text>
</comment>
<evidence type="ECO:0000256" key="1">
    <source>
        <dbReference type="ARBA" id="ARBA00004429"/>
    </source>
</evidence>
<protein>
    <recommendedName>
        <fullName evidence="9">Type II secretion system protein GspF domain-containing protein</fullName>
    </recommendedName>
</protein>
<evidence type="ECO:0000256" key="3">
    <source>
        <dbReference type="ARBA" id="ARBA00022475"/>
    </source>
</evidence>
<keyword evidence="3" id="KW-1003">Cell membrane</keyword>
<keyword evidence="5 8" id="KW-0812">Transmembrane</keyword>
<gene>
    <name evidence="10" type="ORF">A3B04_02500</name>
</gene>
<accession>A0A1G2FR93</accession>
<dbReference type="InterPro" id="IPR018076">
    <property type="entry name" value="T2SS_GspF_dom"/>
</dbReference>
<dbReference type="AlphaFoldDB" id="A0A1G2FR93"/>
<sequence length="201" mass="21900">MDLPLSTKMIIGFSNFLSQHWLLGIFYVVALIIAGRFMAKTASGKKYLDWTILRLPIIGDIVKKINSARLARTLGSLIESNVPIVHGLQIIVGTLGNSFFRNSLTEAASAIQKGEQLSKFINNYPRLYPPMVGQMVAVGEETGTLGAVMGKLADFYEEEVANVTKEIASIIEPVLMVVIGAAVGFFAISMIQPMYSIMQGV</sequence>
<evidence type="ECO:0000256" key="4">
    <source>
        <dbReference type="ARBA" id="ARBA00022519"/>
    </source>
</evidence>
<evidence type="ECO:0000256" key="8">
    <source>
        <dbReference type="SAM" id="Phobius"/>
    </source>
</evidence>
<dbReference type="Proteomes" id="UP000177126">
    <property type="component" value="Unassembled WGS sequence"/>
</dbReference>
<dbReference type="FunFam" id="1.20.81.30:FF:000001">
    <property type="entry name" value="Type II secretion system protein F"/>
    <property type="match status" value="1"/>
</dbReference>
<organism evidence="10 11">
    <name type="scientific">Candidatus Portnoybacteria bacterium RIFCSPLOWO2_02_FULL_39_11</name>
    <dbReference type="NCBI Taxonomy" id="1802001"/>
    <lineage>
        <taxon>Bacteria</taxon>
        <taxon>Candidatus Portnoyibacteriota</taxon>
    </lineage>
</organism>
<feature type="domain" description="Type II secretion system protein GspF" evidence="9">
    <location>
        <begin position="71"/>
        <end position="193"/>
    </location>
</feature>
<evidence type="ECO:0000256" key="7">
    <source>
        <dbReference type="ARBA" id="ARBA00023136"/>
    </source>
</evidence>
<evidence type="ECO:0000313" key="10">
    <source>
        <dbReference type="EMBL" id="OGZ40595.1"/>
    </source>
</evidence>
<name>A0A1G2FR93_9BACT</name>
<dbReference type="Pfam" id="PF00482">
    <property type="entry name" value="T2SSF"/>
    <property type="match status" value="1"/>
</dbReference>
<comment type="similarity">
    <text evidence="2">Belongs to the GSP F family.</text>
</comment>
<evidence type="ECO:0000259" key="9">
    <source>
        <dbReference type="Pfam" id="PF00482"/>
    </source>
</evidence>
<keyword evidence="4" id="KW-0997">Cell inner membrane</keyword>
<keyword evidence="7 8" id="KW-0472">Membrane</keyword>
<comment type="subcellular location">
    <subcellularLocation>
        <location evidence="1">Cell inner membrane</location>
        <topology evidence="1">Multi-pass membrane protein</topology>
    </subcellularLocation>
</comment>
<dbReference type="InterPro" id="IPR003004">
    <property type="entry name" value="GspF/PilC"/>
</dbReference>
<dbReference type="InterPro" id="IPR042094">
    <property type="entry name" value="T2SS_GspF_sf"/>
</dbReference>
<dbReference type="Gene3D" id="1.20.81.30">
    <property type="entry name" value="Type II secretion system (T2SS), domain F"/>
    <property type="match status" value="1"/>
</dbReference>
<evidence type="ECO:0000256" key="2">
    <source>
        <dbReference type="ARBA" id="ARBA00005745"/>
    </source>
</evidence>
<evidence type="ECO:0000256" key="6">
    <source>
        <dbReference type="ARBA" id="ARBA00022989"/>
    </source>
</evidence>
<dbReference type="PANTHER" id="PTHR30012:SF0">
    <property type="entry name" value="TYPE II SECRETION SYSTEM PROTEIN F-RELATED"/>
    <property type="match status" value="1"/>
</dbReference>
<evidence type="ECO:0000256" key="5">
    <source>
        <dbReference type="ARBA" id="ARBA00022692"/>
    </source>
</evidence>
<dbReference type="PANTHER" id="PTHR30012">
    <property type="entry name" value="GENERAL SECRETION PATHWAY PROTEIN"/>
    <property type="match status" value="1"/>
</dbReference>
<feature type="transmembrane region" description="Helical" evidence="8">
    <location>
        <begin position="20"/>
        <end position="39"/>
    </location>
</feature>